<dbReference type="GO" id="GO:0003677">
    <property type="term" value="F:DNA binding"/>
    <property type="evidence" value="ECO:0007669"/>
    <property type="project" value="UniProtKB-KW"/>
</dbReference>
<accession>A0A7X0D7V0</accession>
<keyword evidence="6" id="KW-1185">Reference proteome</keyword>
<keyword evidence="1" id="KW-0238">DNA-binding</keyword>
<sequence length="111" mass="12392">MAQKVQVLLVDDLDGGKAKETVAFALDGRNYEIDLSDANARKLRKAFDKFIDAGRKSGRGRARGRGKTRPAAPAREDTAKIREWAKKKGYDISERGRIPSEIREAYEKAAK</sequence>
<dbReference type="Proteomes" id="UP000546642">
    <property type="component" value="Unassembled WGS sequence"/>
</dbReference>
<evidence type="ECO:0000256" key="2">
    <source>
        <dbReference type="SAM" id="MobiDB-lite"/>
    </source>
</evidence>
<evidence type="ECO:0000256" key="1">
    <source>
        <dbReference type="ARBA" id="ARBA00023125"/>
    </source>
</evidence>
<dbReference type="Pfam" id="PF23359">
    <property type="entry name" value="Lsr2_DNA-bd"/>
    <property type="match status" value="1"/>
</dbReference>
<proteinExistence type="predicted"/>
<dbReference type="InterPro" id="IPR055370">
    <property type="entry name" value="Lsr2_DNA-bd"/>
</dbReference>
<feature type="compositionally biased region" description="Basic residues" evidence="2">
    <location>
        <begin position="56"/>
        <end position="68"/>
    </location>
</feature>
<evidence type="ECO:0000313" key="5">
    <source>
        <dbReference type="EMBL" id="MBB6173389.1"/>
    </source>
</evidence>
<protein>
    <recommendedName>
        <fullName evidence="7">Lsr2 family protein</fullName>
    </recommendedName>
</protein>
<feature type="domain" description="Lsr2 DNA-binding" evidence="4">
    <location>
        <begin position="74"/>
        <end position="109"/>
    </location>
</feature>
<evidence type="ECO:0008006" key="7">
    <source>
        <dbReference type="Google" id="ProtNLM"/>
    </source>
</evidence>
<feature type="region of interest" description="Disordered" evidence="2">
    <location>
        <begin position="56"/>
        <end position="76"/>
    </location>
</feature>
<evidence type="ECO:0000259" key="3">
    <source>
        <dbReference type="Pfam" id="PF11774"/>
    </source>
</evidence>
<dbReference type="GO" id="GO:0016746">
    <property type="term" value="F:acyltransferase activity"/>
    <property type="evidence" value="ECO:0007669"/>
    <property type="project" value="InterPro"/>
</dbReference>
<dbReference type="Pfam" id="PF11774">
    <property type="entry name" value="Lsr2"/>
    <property type="match status" value="1"/>
</dbReference>
<reference evidence="5 6" key="1">
    <citation type="submission" date="2020-08" db="EMBL/GenBank/DDBJ databases">
        <title>Sequencing the genomes of 1000 actinobacteria strains.</title>
        <authorList>
            <person name="Klenk H.-P."/>
        </authorList>
    </citation>
    <scope>NUCLEOTIDE SEQUENCE [LARGE SCALE GENOMIC DNA]</scope>
    <source>
        <strain evidence="5 6">DSM 46659</strain>
    </source>
</reference>
<comment type="caution">
    <text evidence="5">The sequence shown here is derived from an EMBL/GenBank/DDBJ whole genome shotgun (WGS) entry which is preliminary data.</text>
</comment>
<dbReference type="AlphaFoldDB" id="A0A7X0D7V0"/>
<evidence type="ECO:0000313" key="6">
    <source>
        <dbReference type="Proteomes" id="UP000546642"/>
    </source>
</evidence>
<dbReference type="InterPro" id="IPR042261">
    <property type="entry name" value="Lsr2-like_dimerization"/>
</dbReference>
<dbReference type="Gene3D" id="4.10.320.10">
    <property type="entry name" value="E3-binding domain"/>
    <property type="match status" value="1"/>
</dbReference>
<dbReference type="Gene3D" id="3.30.60.230">
    <property type="entry name" value="Lsr2, dimerization domain"/>
    <property type="match status" value="1"/>
</dbReference>
<dbReference type="RefSeq" id="WP_184076739.1">
    <property type="nucleotide sequence ID" value="NZ_JACHDS010000001.1"/>
</dbReference>
<evidence type="ECO:0000259" key="4">
    <source>
        <dbReference type="Pfam" id="PF23359"/>
    </source>
</evidence>
<dbReference type="EMBL" id="JACHDS010000001">
    <property type="protein sequence ID" value="MBB6173389.1"/>
    <property type="molecule type" value="Genomic_DNA"/>
</dbReference>
<organism evidence="5 6">
    <name type="scientific">Nocardiopsis mwathae</name>
    <dbReference type="NCBI Taxonomy" id="1472723"/>
    <lineage>
        <taxon>Bacteria</taxon>
        <taxon>Bacillati</taxon>
        <taxon>Actinomycetota</taxon>
        <taxon>Actinomycetes</taxon>
        <taxon>Streptosporangiales</taxon>
        <taxon>Nocardiopsidaceae</taxon>
        <taxon>Nocardiopsis</taxon>
    </lineage>
</organism>
<gene>
    <name evidence="5" type="ORF">HNR23_003449</name>
</gene>
<dbReference type="InterPro" id="IPR036625">
    <property type="entry name" value="E3-bd_dom_sf"/>
</dbReference>
<name>A0A7X0D7V0_9ACTN</name>
<dbReference type="InterPro" id="IPR024412">
    <property type="entry name" value="Lsr2_dim_dom"/>
</dbReference>
<feature type="domain" description="Lsr2 dimerization" evidence="3">
    <location>
        <begin position="1"/>
        <end position="58"/>
    </location>
</feature>